<keyword evidence="2" id="KW-1185">Reference proteome</keyword>
<accession>K0RD76</accession>
<dbReference type="EMBL" id="AGNL01042148">
    <property type="protein sequence ID" value="EJK51145.1"/>
    <property type="molecule type" value="Genomic_DNA"/>
</dbReference>
<protein>
    <submittedName>
        <fullName evidence="1">Uncharacterized protein</fullName>
    </submittedName>
</protein>
<proteinExistence type="predicted"/>
<evidence type="ECO:0000313" key="1">
    <source>
        <dbReference type="EMBL" id="EJK51145.1"/>
    </source>
</evidence>
<feature type="non-terminal residue" evidence="1">
    <location>
        <position position="1"/>
    </location>
</feature>
<name>K0RD76_THAOC</name>
<dbReference type="AlphaFoldDB" id="K0RD76"/>
<gene>
    <name evidence="1" type="ORF">THAOC_29711</name>
</gene>
<organism evidence="1 2">
    <name type="scientific">Thalassiosira oceanica</name>
    <name type="common">Marine diatom</name>
    <dbReference type="NCBI Taxonomy" id="159749"/>
    <lineage>
        <taxon>Eukaryota</taxon>
        <taxon>Sar</taxon>
        <taxon>Stramenopiles</taxon>
        <taxon>Ochrophyta</taxon>
        <taxon>Bacillariophyta</taxon>
        <taxon>Coscinodiscophyceae</taxon>
        <taxon>Thalassiosirophycidae</taxon>
        <taxon>Thalassiosirales</taxon>
        <taxon>Thalassiosiraceae</taxon>
        <taxon>Thalassiosira</taxon>
    </lineage>
</organism>
<evidence type="ECO:0000313" key="2">
    <source>
        <dbReference type="Proteomes" id="UP000266841"/>
    </source>
</evidence>
<sequence length="60" mass="6426">NGRTSEGIVADERGAASVMPAAFDERVRERVTVQLILEIDVVGDIGDSAVKNTPRRHGHG</sequence>
<dbReference type="Proteomes" id="UP000266841">
    <property type="component" value="Unassembled WGS sequence"/>
</dbReference>
<reference evidence="1 2" key="1">
    <citation type="journal article" date="2012" name="Genome Biol.">
        <title>Genome and low-iron response of an oceanic diatom adapted to chronic iron limitation.</title>
        <authorList>
            <person name="Lommer M."/>
            <person name="Specht M."/>
            <person name="Roy A.S."/>
            <person name="Kraemer L."/>
            <person name="Andreson R."/>
            <person name="Gutowska M.A."/>
            <person name="Wolf J."/>
            <person name="Bergner S.V."/>
            <person name="Schilhabel M.B."/>
            <person name="Klostermeier U.C."/>
            <person name="Beiko R.G."/>
            <person name="Rosenstiel P."/>
            <person name="Hippler M."/>
            <person name="Laroche J."/>
        </authorList>
    </citation>
    <scope>NUCLEOTIDE SEQUENCE [LARGE SCALE GENOMIC DNA]</scope>
    <source>
        <strain evidence="1 2">CCMP1005</strain>
    </source>
</reference>
<comment type="caution">
    <text evidence="1">The sequence shown here is derived from an EMBL/GenBank/DDBJ whole genome shotgun (WGS) entry which is preliminary data.</text>
</comment>